<proteinExistence type="predicted"/>
<gene>
    <name evidence="2" type="ORF">AMECASPLE_011665</name>
</gene>
<dbReference type="EMBL" id="JAHRIP010028923">
    <property type="protein sequence ID" value="MEQ2291262.1"/>
    <property type="molecule type" value="Genomic_DNA"/>
</dbReference>
<protein>
    <submittedName>
        <fullName evidence="2">Uncharacterized protein</fullName>
    </submittedName>
</protein>
<comment type="caution">
    <text evidence="2">The sequence shown here is derived from an EMBL/GenBank/DDBJ whole genome shotgun (WGS) entry which is preliminary data.</text>
</comment>
<sequence length="99" mass="11621">MGPLHSEEFSAYIKEPGDVWDIALGTGPSRSSCLSGKEKNMDINVKAENKEHVCFSDRDESFWLGLFHLNWQFRVLYSFFITFVVIFFYHHVDMFFLNC</sequence>
<reference evidence="2 3" key="1">
    <citation type="submission" date="2021-06" db="EMBL/GenBank/DDBJ databases">
        <authorList>
            <person name="Palmer J.M."/>
        </authorList>
    </citation>
    <scope>NUCLEOTIDE SEQUENCE [LARGE SCALE GENOMIC DNA]</scope>
    <source>
        <strain evidence="2 3">AS_MEX2019</strain>
        <tissue evidence="2">Muscle</tissue>
    </source>
</reference>
<keyword evidence="1" id="KW-0472">Membrane</keyword>
<evidence type="ECO:0000256" key="1">
    <source>
        <dbReference type="SAM" id="Phobius"/>
    </source>
</evidence>
<accession>A0ABV0YC00</accession>
<keyword evidence="3" id="KW-1185">Reference proteome</keyword>
<evidence type="ECO:0000313" key="2">
    <source>
        <dbReference type="EMBL" id="MEQ2291262.1"/>
    </source>
</evidence>
<evidence type="ECO:0000313" key="3">
    <source>
        <dbReference type="Proteomes" id="UP001469553"/>
    </source>
</evidence>
<feature type="transmembrane region" description="Helical" evidence="1">
    <location>
        <begin position="71"/>
        <end position="89"/>
    </location>
</feature>
<name>A0ABV0YC00_9TELE</name>
<dbReference type="Proteomes" id="UP001469553">
    <property type="component" value="Unassembled WGS sequence"/>
</dbReference>
<organism evidence="2 3">
    <name type="scientific">Ameca splendens</name>
    <dbReference type="NCBI Taxonomy" id="208324"/>
    <lineage>
        <taxon>Eukaryota</taxon>
        <taxon>Metazoa</taxon>
        <taxon>Chordata</taxon>
        <taxon>Craniata</taxon>
        <taxon>Vertebrata</taxon>
        <taxon>Euteleostomi</taxon>
        <taxon>Actinopterygii</taxon>
        <taxon>Neopterygii</taxon>
        <taxon>Teleostei</taxon>
        <taxon>Neoteleostei</taxon>
        <taxon>Acanthomorphata</taxon>
        <taxon>Ovalentaria</taxon>
        <taxon>Atherinomorphae</taxon>
        <taxon>Cyprinodontiformes</taxon>
        <taxon>Goodeidae</taxon>
        <taxon>Ameca</taxon>
    </lineage>
</organism>
<keyword evidence="1" id="KW-0812">Transmembrane</keyword>
<keyword evidence="1" id="KW-1133">Transmembrane helix</keyword>